<evidence type="ECO:0000256" key="2">
    <source>
        <dbReference type="ARBA" id="ARBA00022552"/>
    </source>
</evidence>
<name>A0A6N4R5X2_BLAVI</name>
<proteinExistence type="inferred from homology"/>
<dbReference type="InterPro" id="IPR003682">
    <property type="entry name" value="rRNA_ssu_MeTfrase_G"/>
</dbReference>
<evidence type="ECO:0000256" key="5">
    <source>
        <dbReference type="ARBA" id="ARBA00022691"/>
    </source>
</evidence>
<accession>A0A6N4R5X2</accession>
<keyword evidence="2 6" id="KW-0698">rRNA processing</keyword>
<dbReference type="NCBIfam" id="TIGR00138">
    <property type="entry name" value="rsmG_gidB"/>
    <property type="match status" value="1"/>
</dbReference>
<evidence type="ECO:0000313" key="7">
    <source>
        <dbReference type="EMBL" id="TKW60903.1"/>
    </source>
</evidence>
<keyword evidence="5 6" id="KW-0949">S-adenosyl-L-methionine</keyword>
<comment type="similarity">
    <text evidence="6">Belongs to the methyltransferase superfamily. RNA methyltransferase RsmG family.</text>
</comment>
<dbReference type="GO" id="GO:0005829">
    <property type="term" value="C:cytosol"/>
    <property type="evidence" value="ECO:0007669"/>
    <property type="project" value="TreeGrafter"/>
</dbReference>
<dbReference type="CDD" id="cd02440">
    <property type="entry name" value="AdoMet_MTases"/>
    <property type="match status" value="1"/>
</dbReference>
<reference evidence="7 8" key="1">
    <citation type="journal article" date="2017" name="Nat. Commun.">
        <title>In situ click chemistry generation of cyclooxygenase-2 inhibitors.</title>
        <authorList>
            <person name="Bhardwaj A."/>
            <person name="Kaur J."/>
            <person name="Wuest M."/>
            <person name="Wuest F."/>
        </authorList>
    </citation>
    <scope>NUCLEOTIDE SEQUENCE [LARGE SCALE GENOMIC DNA]</scope>
    <source>
        <strain evidence="7">S2_018_000_R2_106</strain>
    </source>
</reference>
<evidence type="ECO:0000256" key="1">
    <source>
        <dbReference type="ARBA" id="ARBA00022490"/>
    </source>
</evidence>
<dbReference type="PANTHER" id="PTHR31760:SF0">
    <property type="entry name" value="S-ADENOSYL-L-METHIONINE-DEPENDENT METHYLTRANSFERASES SUPERFAMILY PROTEIN"/>
    <property type="match status" value="1"/>
</dbReference>
<sequence length="208" mass="23310">MEHVEQAIGRPLTSQEIKQLQDYAQMLRQWNPKINLVSPTTLPDLEKRHIVDSAQLVPHLPAQEGLDVLDVGSGAGLPGIIMATLAPHHRFTLAERDQRKCAFLHMAAYTLGLKNLKVHAADVTKLENQYDIVTCRAWADMQAIFTLTSPLLKEQGSWLLLKGKALDAELKVCETMFHLTEERFPSRVSDIDGGRGWVVKLTRGQVKL</sequence>
<keyword evidence="4 6" id="KW-0808">Transferase</keyword>
<evidence type="ECO:0000256" key="6">
    <source>
        <dbReference type="HAMAP-Rule" id="MF_00074"/>
    </source>
</evidence>
<comment type="caution">
    <text evidence="6">Lacks conserved residue(s) required for the propagation of feature annotation.</text>
</comment>
<evidence type="ECO:0000256" key="4">
    <source>
        <dbReference type="ARBA" id="ARBA00022679"/>
    </source>
</evidence>
<dbReference type="PANTHER" id="PTHR31760">
    <property type="entry name" value="S-ADENOSYL-L-METHIONINE-DEPENDENT METHYLTRANSFERASES SUPERFAMILY PROTEIN"/>
    <property type="match status" value="1"/>
</dbReference>
<dbReference type="InterPro" id="IPR029063">
    <property type="entry name" value="SAM-dependent_MTases_sf"/>
</dbReference>
<comment type="subcellular location">
    <subcellularLocation>
        <location evidence="6">Cytoplasm</location>
    </subcellularLocation>
</comment>
<evidence type="ECO:0000313" key="8">
    <source>
        <dbReference type="Proteomes" id="UP000320948"/>
    </source>
</evidence>
<dbReference type="EC" id="2.1.1.170" evidence="6"/>
<gene>
    <name evidence="6 7" type="primary">rsmG</name>
    <name evidence="7" type="ORF">DI628_08430</name>
</gene>
<dbReference type="EMBL" id="VAFM01000002">
    <property type="protein sequence ID" value="TKW60903.1"/>
    <property type="molecule type" value="Genomic_DNA"/>
</dbReference>
<keyword evidence="1 6" id="KW-0963">Cytoplasm</keyword>
<dbReference type="GO" id="GO:0070043">
    <property type="term" value="F:rRNA (guanine-N7-)-methyltransferase activity"/>
    <property type="evidence" value="ECO:0007669"/>
    <property type="project" value="UniProtKB-UniRule"/>
</dbReference>
<feature type="binding site" evidence="6">
    <location>
        <position position="77"/>
    </location>
    <ligand>
        <name>S-adenosyl-L-methionine</name>
        <dbReference type="ChEBI" id="CHEBI:59789"/>
    </ligand>
</feature>
<comment type="caution">
    <text evidence="7">The sequence shown here is derived from an EMBL/GenBank/DDBJ whole genome shotgun (WGS) entry which is preliminary data.</text>
</comment>
<dbReference type="AlphaFoldDB" id="A0A6N4R5X2"/>
<protein>
    <recommendedName>
        <fullName evidence="6">Ribosomal RNA small subunit methyltransferase G</fullName>
        <ecNumber evidence="6">2.1.1.170</ecNumber>
    </recommendedName>
    <alternativeName>
        <fullName evidence="6">16S rRNA 7-methylguanosine methyltransferase</fullName>
        <shortName evidence="6">16S rRNA m7G methyltransferase</shortName>
    </alternativeName>
</protein>
<dbReference type="HAMAP" id="MF_00074">
    <property type="entry name" value="16SrRNA_methyltr_G"/>
    <property type="match status" value="1"/>
</dbReference>
<dbReference type="Pfam" id="PF02527">
    <property type="entry name" value="GidB"/>
    <property type="match status" value="1"/>
</dbReference>
<comment type="catalytic activity">
    <reaction evidence="6">
        <text>guanosine(527) in 16S rRNA + S-adenosyl-L-methionine = N(7)-methylguanosine(527) in 16S rRNA + S-adenosyl-L-homocysteine</text>
        <dbReference type="Rhea" id="RHEA:42732"/>
        <dbReference type="Rhea" id="RHEA-COMP:10209"/>
        <dbReference type="Rhea" id="RHEA-COMP:10210"/>
        <dbReference type="ChEBI" id="CHEBI:57856"/>
        <dbReference type="ChEBI" id="CHEBI:59789"/>
        <dbReference type="ChEBI" id="CHEBI:74269"/>
        <dbReference type="ChEBI" id="CHEBI:74480"/>
        <dbReference type="EC" id="2.1.1.170"/>
    </reaction>
</comment>
<dbReference type="Gene3D" id="3.40.50.150">
    <property type="entry name" value="Vaccinia Virus protein VP39"/>
    <property type="match status" value="1"/>
</dbReference>
<dbReference type="PIRSF" id="PIRSF003078">
    <property type="entry name" value="GidB"/>
    <property type="match status" value="1"/>
</dbReference>
<organism evidence="7 8">
    <name type="scientific">Blastochloris viridis</name>
    <name type="common">Rhodopseudomonas viridis</name>
    <dbReference type="NCBI Taxonomy" id="1079"/>
    <lineage>
        <taxon>Bacteria</taxon>
        <taxon>Pseudomonadati</taxon>
        <taxon>Pseudomonadota</taxon>
        <taxon>Alphaproteobacteria</taxon>
        <taxon>Hyphomicrobiales</taxon>
        <taxon>Blastochloridaceae</taxon>
        <taxon>Blastochloris</taxon>
    </lineage>
</organism>
<evidence type="ECO:0000256" key="3">
    <source>
        <dbReference type="ARBA" id="ARBA00022603"/>
    </source>
</evidence>
<keyword evidence="3 6" id="KW-0489">Methyltransferase</keyword>
<comment type="function">
    <text evidence="6">Specifically methylates the N7 position of guanine in position 527 of 16S rRNA.</text>
</comment>
<feature type="binding site" evidence="6">
    <location>
        <position position="72"/>
    </location>
    <ligand>
        <name>S-adenosyl-L-methionine</name>
        <dbReference type="ChEBI" id="CHEBI:59789"/>
    </ligand>
</feature>
<feature type="binding site" evidence="6">
    <location>
        <position position="136"/>
    </location>
    <ligand>
        <name>S-adenosyl-L-methionine</name>
        <dbReference type="ChEBI" id="CHEBI:59789"/>
    </ligand>
</feature>
<dbReference type="SUPFAM" id="SSF53335">
    <property type="entry name" value="S-adenosyl-L-methionine-dependent methyltransferases"/>
    <property type="match status" value="1"/>
</dbReference>
<dbReference type="Proteomes" id="UP000320948">
    <property type="component" value="Unassembled WGS sequence"/>
</dbReference>